<dbReference type="AlphaFoldDB" id="G0QRD3"/>
<dbReference type="PANTHER" id="PTHR33820">
    <property type="entry name" value="COILED-COIL DOMAIN-CONTAINING PROTEIN 17"/>
    <property type="match status" value="1"/>
</dbReference>
<dbReference type="GeneID" id="14908385"/>
<evidence type="ECO:0000313" key="1">
    <source>
        <dbReference type="EMBL" id="EGR32231.1"/>
    </source>
</evidence>
<feature type="non-terminal residue" evidence="1">
    <location>
        <position position="1"/>
    </location>
</feature>
<dbReference type="InterPro" id="IPR038800">
    <property type="entry name" value="CCDC17"/>
</dbReference>
<dbReference type="RefSeq" id="XP_004035717.1">
    <property type="nucleotide sequence ID" value="XM_004035669.1"/>
</dbReference>
<protein>
    <submittedName>
        <fullName evidence="1">Uncharacterized protein</fullName>
    </submittedName>
</protein>
<gene>
    <name evidence="1" type="ORF">IMG5_091790</name>
</gene>
<evidence type="ECO:0000313" key="2">
    <source>
        <dbReference type="Proteomes" id="UP000008983"/>
    </source>
</evidence>
<keyword evidence="2" id="KW-1185">Reference proteome</keyword>
<reference evidence="1 2" key="1">
    <citation type="submission" date="2011-07" db="EMBL/GenBank/DDBJ databases">
        <authorList>
            <person name="Coyne R."/>
            <person name="Brami D."/>
            <person name="Johnson J."/>
            <person name="Hostetler J."/>
            <person name="Hannick L."/>
            <person name="Clark T."/>
            <person name="Cassidy-Hanley D."/>
            <person name="Inman J."/>
        </authorList>
    </citation>
    <scope>NUCLEOTIDE SEQUENCE [LARGE SCALE GENOMIC DNA]</scope>
    <source>
        <strain evidence="1 2">G5</strain>
    </source>
</reference>
<sequence>EGSMDLSHLQRHSNSYQPNEGFMLRWDWIGCIPINFQKMQINFGIFRKGDNFYTYRDTGNFPTEQESYRSNKCIFMQKEIMRDFQPFPDTVLYCEFWGFSQEILGINGKPQVFGWTLHEIFDYNGQLLPGKYRLPFYSKEYDPNLLFQDGLPYLSNSALFIRVCLPLDPYLDVDSAVLLQNEYKIPPCHLRQKKVINLMENKLNIEKVCFFYSILVNTNGSDDLIGWIIPPIFKISGNDKIVVNSGIHTINLYKKPAQKPPFLEKKEKTDIKITYEINFQGGDKIEANQNRLQTNIVTQQISEDQNIDDKIQIKLKDTNEEQFLNDQKKLVIEFYELTKYSTVKNDLEYKIEIFKDNEILTDENNHKCIEQNEIQVIEKQPLVWKLDSRLLIQICYQGEIISDDQGEKISFSGNIVNNVKDQLEFNEQYNIQLDVQKLKNDQSKKPDQYFLVVILYLEDISKPFLWYYFNIFENMNLKQGLFKQQMFQKNFIIQDPNLIPKSDSFIEFSIKLGIDDE</sequence>
<dbReference type="Proteomes" id="UP000008983">
    <property type="component" value="Unassembled WGS sequence"/>
</dbReference>
<organism evidence="1 2">
    <name type="scientific">Ichthyophthirius multifiliis</name>
    <name type="common">White spot disease agent</name>
    <name type="synonym">Ich</name>
    <dbReference type="NCBI Taxonomy" id="5932"/>
    <lineage>
        <taxon>Eukaryota</taxon>
        <taxon>Sar</taxon>
        <taxon>Alveolata</taxon>
        <taxon>Ciliophora</taxon>
        <taxon>Intramacronucleata</taxon>
        <taxon>Oligohymenophorea</taxon>
        <taxon>Hymenostomatida</taxon>
        <taxon>Ophryoglenina</taxon>
        <taxon>Ichthyophthirius</taxon>
    </lineage>
</organism>
<accession>G0QRD3</accession>
<dbReference type="PANTHER" id="PTHR33820:SF2">
    <property type="entry name" value="COILED-COIL DOMAIN-CONTAINING PROTEIN 17"/>
    <property type="match status" value="1"/>
</dbReference>
<proteinExistence type="predicted"/>
<dbReference type="OrthoDB" id="289416at2759"/>
<dbReference type="InParanoid" id="G0QRD3"/>
<name>G0QRD3_ICHMU</name>
<dbReference type="eggNOG" id="ENOG502SK89">
    <property type="taxonomic scope" value="Eukaryota"/>
</dbReference>
<dbReference type="EMBL" id="GL983749">
    <property type="protein sequence ID" value="EGR32231.1"/>
    <property type="molecule type" value="Genomic_DNA"/>
</dbReference>